<feature type="transmembrane region" description="Helical" evidence="1">
    <location>
        <begin position="6"/>
        <end position="30"/>
    </location>
</feature>
<proteinExistence type="predicted"/>
<reference evidence="2" key="1">
    <citation type="submission" date="2013-12" db="EMBL/GenBank/DDBJ databases">
        <title>A Varibaculum cambriense genome reconstructed from a premature infant gut community with otherwise low bacterial novelty that shifts toward anaerobic metabolism during the third week of life.</title>
        <authorList>
            <person name="Brown C.T."/>
            <person name="Sharon I."/>
            <person name="Thomas B.C."/>
            <person name="Castelle C.J."/>
            <person name="Morowitz M.J."/>
            <person name="Banfield J.F."/>
        </authorList>
    </citation>
    <scope>NUCLEOTIDE SEQUENCE</scope>
</reference>
<dbReference type="AlphaFoldDB" id="W1WD44"/>
<keyword evidence="1" id="KW-1133">Transmembrane helix</keyword>
<comment type="caution">
    <text evidence="2">The sequence shown here is derived from an EMBL/GenBank/DDBJ whole genome shotgun (WGS) entry which is preliminary data.</text>
</comment>
<organism evidence="2">
    <name type="scientific">human gut metagenome</name>
    <dbReference type="NCBI Taxonomy" id="408170"/>
    <lineage>
        <taxon>unclassified sequences</taxon>
        <taxon>metagenomes</taxon>
        <taxon>organismal metagenomes</taxon>
    </lineage>
</organism>
<dbReference type="EMBL" id="AZMM01019109">
    <property type="protein sequence ID" value="ETJ15050.1"/>
    <property type="molecule type" value="Genomic_DNA"/>
</dbReference>
<accession>W1WD44</accession>
<sequence>MLPSAFWITLLVTFAAFLPSTTTVLFNLFLALSDKSATTLEPEAVVLMYSPLLAPTTPKLKPPCLFNFCNSVAPVLPVKPTVLLNLLLTMFNCSSVAARPFLAKSGASKVTLVKPVISPTLAFKLMLWSPATFTVWLPPNVILPSPALLVMDVMSVKSPSTSTLKVLTPFTSRWEAVVFLPFSISMDFLARFWMTVSPPLLILERSCLAIPVITAVSLGTSLLLPSR</sequence>
<evidence type="ECO:0000313" key="2">
    <source>
        <dbReference type="EMBL" id="ETJ15050.1"/>
    </source>
</evidence>
<name>W1WD44_9ZZZZ</name>
<keyword evidence="1" id="KW-0812">Transmembrane</keyword>
<evidence type="ECO:0000256" key="1">
    <source>
        <dbReference type="SAM" id="Phobius"/>
    </source>
</evidence>
<gene>
    <name evidence="2" type="ORF">Q604_UNBc4C00328G0002</name>
</gene>
<keyword evidence="1" id="KW-0472">Membrane</keyword>
<protein>
    <submittedName>
        <fullName evidence="2">Uncharacterized protein</fullName>
    </submittedName>
</protein>